<sequence length="450" mass="50197">MLATVSSEWLRVIRLMFGHDDDDCPRRSTSKPVPQSTDRIEAKPIPSLGQAYGCPLASASLPHAPDISLPAEWPESLKSRHGGHCNGIGTAHSRVRTSSGARPGGRGSRVHRTRPLRRRFTEQGFSSRSIAQCVHRVRSADGGLFDWALDWDHNDATTRMPRTGATLISSSSSWRGDAMPLLVATTAQPRSRCHGAADDGGLESRHVALVDLEERSNFSISVILVRRTDEDTLTRDLVGVKKFLRAGVRGAQERFERQRPQPLRTYCFSLETNKFGVASGKPSRWIYVVGGILRISRRCMQHKHWNTTTLPTRVQDRQDAFVAWFWGGSHRRPLPEYRTSDQNHGSVLLGHVVIPETAGAILRMITIPSRYPILVQLSSCLKATVHDSMQSNLRGLQAASYLSTAEAFRRTTKTTKIEIITLVRAVPVLAWRTNRTIEHSNFNVLNPLRG</sequence>
<feature type="region of interest" description="Disordered" evidence="1">
    <location>
        <begin position="90"/>
        <end position="110"/>
    </location>
</feature>
<proteinExistence type="predicted"/>
<dbReference type="GeneID" id="39583494"/>
<accession>A0A3N2PTB4</accession>
<evidence type="ECO:0000313" key="3">
    <source>
        <dbReference type="Proteomes" id="UP000272025"/>
    </source>
</evidence>
<name>A0A3N2PTB4_SODAK</name>
<reference evidence="2 3" key="1">
    <citation type="journal article" date="2018" name="Mol. Ecol.">
        <title>The obligate alkalophilic soda-lake fungus Sodiomyces alkalinus has shifted to a protein diet.</title>
        <authorList>
            <person name="Grum-Grzhimaylo A.A."/>
            <person name="Falkoski D.L."/>
            <person name="van den Heuvel J."/>
            <person name="Valero-Jimenez C.A."/>
            <person name="Min B."/>
            <person name="Choi I.G."/>
            <person name="Lipzen A."/>
            <person name="Daum C.G."/>
            <person name="Aanen D.K."/>
            <person name="Tsang A."/>
            <person name="Henrissat B."/>
            <person name="Bilanenko E.N."/>
            <person name="de Vries R.P."/>
            <person name="van Kan J.A.L."/>
            <person name="Grigoriev I.V."/>
            <person name="Debets A.J.M."/>
        </authorList>
    </citation>
    <scope>NUCLEOTIDE SEQUENCE [LARGE SCALE GENOMIC DNA]</scope>
    <source>
        <strain evidence="2 3">F11</strain>
    </source>
</reference>
<dbReference type="EMBL" id="ML119056">
    <property type="protein sequence ID" value="ROT37759.1"/>
    <property type="molecule type" value="Genomic_DNA"/>
</dbReference>
<evidence type="ECO:0000313" key="2">
    <source>
        <dbReference type="EMBL" id="ROT37759.1"/>
    </source>
</evidence>
<evidence type="ECO:0000256" key="1">
    <source>
        <dbReference type="SAM" id="MobiDB-lite"/>
    </source>
</evidence>
<dbReference type="RefSeq" id="XP_028465565.1">
    <property type="nucleotide sequence ID" value="XM_028615017.1"/>
</dbReference>
<keyword evidence="3" id="KW-1185">Reference proteome</keyword>
<dbReference type="AlphaFoldDB" id="A0A3N2PTB4"/>
<gene>
    <name evidence="2" type="ORF">SODALDRAFT_379033</name>
</gene>
<protein>
    <submittedName>
        <fullName evidence="2">Uncharacterized protein</fullName>
    </submittedName>
</protein>
<dbReference type="Proteomes" id="UP000272025">
    <property type="component" value="Unassembled WGS sequence"/>
</dbReference>
<organism evidence="2 3">
    <name type="scientific">Sodiomyces alkalinus (strain CBS 110278 / VKM F-3762 / F11)</name>
    <name type="common">Alkaliphilic filamentous fungus</name>
    <dbReference type="NCBI Taxonomy" id="1314773"/>
    <lineage>
        <taxon>Eukaryota</taxon>
        <taxon>Fungi</taxon>
        <taxon>Dikarya</taxon>
        <taxon>Ascomycota</taxon>
        <taxon>Pezizomycotina</taxon>
        <taxon>Sordariomycetes</taxon>
        <taxon>Hypocreomycetidae</taxon>
        <taxon>Glomerellales</taxon>
        <taxon>Plectosphaerellaceae</taxon>
        <taxon>Sodiomyces</taxon>
    </lineage>
</organism>